<evidence type="ECO:0000313" key="2">
    <source>
        <dbReference type="EMBL" id="VDP88112.1"/>
    </source>
</evidence>
<feature type="region of interest" description="Disordered" evidence="1">
    <location>
        <begin position="1"/>
        <end position="39"/>
    </location>
</feature>
<accession>A0A183AW05</accession>
<organism evidence="4">
    <name type="scientific">Echinostoma caproni</name>
    <dbReference type="NCBI Taxonomy" id="27848"/>
    <lineage>
        <taxon>Eukaryota</taxon>
        <taxon>Metazoa</taxon>
        <taxon>Spiralia</taxon>
        <taxon>Lophotrochozoa</taxon>
        <taxon>Platyhelminthes</taxon>
        <taxon>Trematoda</taxon>
        <taxon>Digenea</taxon>
        <taxon>Plagiorchiida</taxon>
        <taxon>Echinostomata</taxon>
        <taxon>Echinostomatoidea</taxon>
        <taxon>Echinostomatidae</taxon>
        <taxon>Echinostoma</taxon>
    </lineage>
</organism>
<keyword evidence="3" id="KW-1185">Reference proteome</keyword>
<reference evidence="4" key="1">
    <citation type="submission" date="2016-06" db="UniProtKB">
        <authorList>
            <consortium name="WormBaseParasite"/>
        </authorList>
    </citation>
    <scope>IDENTIFICATION</scope>
</reference>
<reference evidence="2 3" key="2">
    <citation type="submission" date="2018-11" db="EMBL/GenBank/DDBJ databases">
        <authorList>
            <consortium name="Pathogen Informatics"/>
        </authorList>
    </citation>
    <scope>NUCLEOTIDE SEQUENCE [LARGE SCALE GENOMIC DNA]</scope>
    <source>
        <strain evidence="2 3">Egypt</strain>
    </source>
</reference>
<protein>
    <submittedName>
        <fullName evidence="2 4">Uncharacterized protein</fullName>
    </submittedName>
</protein>
<dbReference type="EMBL" id="UZAN01050270">
    <property type="protein sequence ID" value="VDP88112.1"/>
    <property type="molecule type" value="Genomic_DNA"/>
</dbReference>
<feature type="compositionally biased region" description="Basic and acidic residues" evidence="1">
    <location>
        <begin position="1"/>
        <end position="11"/>
    </location>
</feature>
<sequence length="74" mass="7628">MPVVRNDRETQPHLCGVGDDDGGGRGCGGGGGGGGRRGEKLLAQYHRPKLICAFGLPTSDWVVGLKDTALCSTC</sequence>
<dbReference type="AlphaFoldDB" id="A0A183AW05"/>
<proteinExistence type="predicted"/>
<feature type="compositionally biased region" description="Gly residues" evidence="1">
    <location>
        <begin position="24"/>
        <end position="35"/>
    </location>
</feature>
<gene>
    <name evidence="2" type="ORF">ECPE_LOCUS11140</name>
</gene>
<evidence type="ECO:0000313" key="4">
    <source>
        <dbReference type="WBParaSite" id="ECPE_0001117401-mRNA-1"/>
    </source>
</evidence>
<name>A0A183AW05_9TREM</name>
<dbReference type="WBParaSite" id="ECPE_0001117401-mRNA-1">
    <property type="protein sequence ID" value="ECPE_0001117401-mRNA-1"/>
    <property type="gene ID" value="ECPE_0001117401"/>
</dbReference>
<evidence type="ECO:0000256" key="1">
    <source>
        <dbReference type="SAM" id="MobiDB-lite"/>
    </source>
</evidence>
<evidence type="ECO:0000313" key="3">
    <source>
        <dbReference type="Proteomes" id="UP000272942"/>
    </source>
</evidence>
<dbReference type="Proteomes" id="UP000272942">
    <property type="component" value="Unassembled WGS sequence"/>
</dbReference>